<proteinExistence type="predicted"/>
<protein>
    <submittedName>
        <fullName evidence="2">AAA domain-containing protein</fullName>
    </submittedName>
</protein>
<name>A0A1C3WLC2_9HYPH</name>
<dbReference type="SUPFAM" id="SSF52540">
    <property type="entry name" value="P-loop containing nucleoside triphosphate hydrolases"/>
    <property type="match status" value="1"/>
</dbReference>
<dbReference type="Gene3D" id="3.40.50.300">
    <property type="entry name" value="P-loop containing nucleotide triphosphate hydrolases"/>
    <property type="match status" value="1"/>
</dbReference>
<evidence type="ECO:0000256" key="1">
    <source>
        <dbReference type="SAM" id="MobiDB-lite"/>
    </source>
</evidence>
<feature type="region of interest" description="Disordered" evidence="1">
    <location>
        <begin position="17"/>
        <end position="41"/>
    </location>
</feature>
<dbReference type="OrthoDB" id="1496333at2"/>
<accession>A0A1C3WLC2</accession>
<gene>
    <name evidence="2" type="ORF">GA0061103_5698</name>
</gene>
<dbReference type="AlphaFoldDB" id="A0A1C3WLC2"/>
<keyword evidence="3" id="KW-1185">Reference proteome</keyword>
<dbReference type="InterPro" id="IPR027417">
    <property type="entry name" value="P-loop_NTPase"/>
</dbReference>
<dbReference type="Proteomes" id="UP000199101">
    <property type="component" value="Unassembled WGS sequence"/>
</dbReference>
<evidence type="ECO:0000313" key="2">
    <source>
        <dbReference type="EMBL" id="SCB40791.1"/>
    </source>
</evidence>
<dbReference type="EMBL" id="FMAG01000006">
    <property type="protein sequence ID" value="SCB40791.1"/>
    <property type="molecule type" value="Genomic_DNA"/>
</dbReference>
<dbReference type="STRING" id="410764.GA0061103_5698"/>
<reference evidence="3" key="1">
    <citation type="submission" date="2016-08" db="EMBL/GenBank/DDBJ databases">
        <authorList>
            <person name="Varghese N."/>
            <person name="Submissions Spin"/>
        </authorList>
    </citation>
    <scope>NUCLEOTIDE SEQUENCE [LARGE SCALE GENOMIC DNA]</scope>
    <source>
        <strain evidence="3">HAMBI 2975</strain>
    </source>
</reference>
<organism evidence="2 3">
    <name type="scientific">Rhizobium multihospitium</name>
    <dbReference type="NCBI Taxonomy" id="410764"/>
    <lineage>
        <taxon>Bacteria</taxon>
        <taxon>Pseudomonadati</taxon>
        <taxon>Pseudomonadota</taxon>
        <taxon>Alphaproteobacteria</taxon>
        <taxon>Hyphomicrobiales</taxon>
        <taxon>Rhizobiaceae</taxon>
        <taxon>Rhizobium/Agrobacterium group</taxon>
        <taxon>Rhizobium</taxon>
    </lineage>
</organism>
<dbReference type="Pfam" id="PF13481">
    <property type="entry name" value="AAA_25"/>
    <property type="match status" value="1"/>
</dbReference>
<evidence type="ECO:0000313" key="3">
    <source>
        <dbReference type="Proteomes" id="UP000199101"/>
    </source>
</evidence>
<sequence length="414" mass="45580">MARLSTPIRIADHLQAIGHEEELNDTPQASAPIRNEPSQEDYPDLWQLDDFNPADELPVVREVIEGVLPENGICGLAGQSQSGKTVVALDMAKSLVLGQSWLGKYQVPEAVGVAYLPYESAGNVKRRWKAIYDDTQGATADVPFRLVKRPRILAGRRDWEGFAATLAVINDEFVEKHGVPLKVAMIDTLAASGMVAKENEADSWAVVIDNLNSICAELNIIILLLHHAAKSQESENIWRGSSSSYAALEVVLGVKVDKQEGEVSRRWIYADKSKDGDTGYIADLSFEAIRVGVKGTGEAMFAPVLRADTDGDQKLAVLRAGPKEKPLQASEMAFLRAVKAAMEDAGEEQPLRLSSGRWAYSATMHATEEKARRFIATKNFGRDFEKGKNLLLTRGVLELDDVKMRYEITTDEEI</sequence>